<protein>
    <recommendedName>
        <fullName evidence="1">PorZ N-terminal beta-propeller domain-containing protein</fullName>
    </recommendedName>
</protein>
<sequence>MNEYGAFVVIKRAWWLAALLSFIIHTSSMAQIGTWRTYVSYRSAQSVAVVGESVFAASLNGFFYYDKASGETTVLTKQSGLSDVGISRVVYLNDQQRLLIAYKNGNLDFLSLSDTGEPGDVKNVNTIAVAQQLPASRAINHINRIGNTAYLSTDFGIVVLDLIRDEIRDTYFSRTASGQPEPIYQTAATTDSLFALVGPPGGTTTNFELRAVRLAPTVNLADPGNWRSVARPGPVTLSIVSNQGRLFATASQQGIFERQAGRWSLTQALADTTILQFPSPDGLVLVTDNGVRLANGTIITSPLLSPLPREAVADGTDRVWVADQQNGLLDVRNGTFTRIAPEGPSQDQFASLYAYPQTMVALPSTTNPLSAEVFSVPDGRWQALAIPGFPSRFTSAAYLPAEQRLYLGSNGRGLWSQTDGQLAPVTLPASIGNTITSLSADVNGDLWMATTATSTLRNVLHVRRADGQFQSFNIGGQLIEQLVVADNGYVWMRLSSFSGILVFDPVTNRTRFLDSGPGTGNLPSSGVRAMAKDRDGAIWVGTDLGVTVFDNPSAVLDGRVDANPPILNRRRLLANEPITALVIDGGNRKWIGTQNGLYRVAPDGSQLLETFTAATSPLPANAIRALAVEPVSGELFVATDRGLLSYRGTATEPAEMLSNLTIFPNPVRPDYGGTVGINGLTDNATVKIFDAGGQLVYETRSEGGTASWNLRDYRGRSAQTGVYLVVVVSSDGVEGVAGKLAVVR</sequence>
<reference evidence="2 3" key="1">
    <citation type="journal article" date="2012" name="J. Bacteriol.">
        <title>Genome Sequence of the Filamentous Bacterium Fibrisoma limi BUZ 3T.</title>
        <authorList>
            <person name="Filippini M."/>
            <person name="Qi W."/>
            <person name="Jaenicke S."/>
            <person name="Goesmann A."/>
            <person name="Smits T.H."/>
            <person name="Bagheri H.C."/>
        </authorList>
    </citation>
    <scope>NUCLEOTIDE SEQUENCE [LARGE SCALE GENOMIC DNA]</scope>
    <source>
        <strain evidence="3">BUZ 3T</strain>
    </source>
</reference>
<evidence type="ECO:0000313" key="3">
    <source>
        <dbReference type="Proteomes" id="UP000009309"/>
    </source>
</evidence>
<proteinExistence type="predicted"/>
<dbReference type="SUPFAM" id="SSF69322">
    <property type="entry name" value="Tricorn protease domain 2"/>
    <property type="match status" value="1"/>
</dbReference>
<dbReference type="Proteomes" id="UP000009309">
    <property type="component" value="Unassembled WGS sequence"/>
</dbReference>
<dbReference type="InterPro" id="IPR026444">
    <property type="entry name" value="Secre_tail"/>
</dbReference>
<dbReference type="NCBIfam" id="TIGR04183">
    <property type="entry name" value="Por_Secre_tail"/>
    <property type="match status" value="1"/>
</dbReference>
<accession>I2GRG2</accession>
<dbReference type="STRING" id="1185876.BN8_05830"/>
<dbReference type="eggNOG" id="COG3292">
    <property type="taxonomic scope" value="Bacteria"/>
</dbReference>
<evidence type="ECO:0000313" key="2">
    <source>
        <dbReference type="EMBL" id="CCH56490.1"/>
    </source>
</evidence>
<dbReference type="Pfam" id="PF07494">
    <property type="entry name" value="Reg_prop"/>
    <property type="match status" value="1"/>
</dbReference>
<dbReference type="RefSeq" id="WP_009285055.1">
    <property type="nucleotide sequence ID" value="NZ_CAIT01000009.1"/>
</dbReference>
<feature type="domain" description="PorZ N-terminal beta-propeller" evidence="1">
    <location>
        <begin position="54"/>
        <end position="226"/>
    </location>
</feature>
<dbReference type="InterPro" id="IPR015943">
    <property type="entry name" value="WD40/YVTN_repeat-like_dom_sf"/>
</dbReference>
<dbReference type="EMBL" id="CAIT01000009">
    <property type="protein sequence ID" value="CCH56490.1"/>
    <property type="molecule type" value="Genomic_DNA"/>
</dbReference>
<organism evidence="2 3">
    <name type="scientific">Fibrisoma limi BUZ 3</name>
    <dbReference type="NCBI Taxonomy" id="1185876"/>
    <lineage>
        <taxon>Bacteria</taxon>
        <taxon>Pseudomonadati</taxon>
        <taxon>Bacteroidota</taxon>
        <taxon>Cytophagia</taxon>
        <taxon>Cytophagales</taxon>
        <taxon>Spirosomataceae</taxon>
        <taxon>Fibrisoma</taxon>
    </lineage>
</organism>
<dbReference type="InterPro" id="IPR011110">
    <property type="entry name" value="Reg_prop"/>
</dbReference>
<dbReference type="OrthoDB" id="9807410at2"/>
<dbReference type="Gene3D" id="2.130.10.10">
    <property type="entry name" value="YVTN repeat-like/Quinoprotein amine dehydrogenase"/>
    <property type="match status" value="1"/>
</dbReference>
<evidence type="ECO:0000259" key="1">
    <source>
        <dbReference type="Pfam" id="PF21544"/>
    </source>
</evidence>
<keyword evidence="3" id="KW-1185">Reference proteome</keyword>
<name>I2GRG2_9BACT</name>
<comment type="caution">
    <text evidence="2">The sequence shown here is derived from an EMBL/GenBank/DDBJ whole genome shotgun (WGS) entry which is preliminary data.</text>
</comment>
<dbReference type="AlphaFoldDB" id="I2GRG2"/>
<gene>
    <name evidence="2" type="ORF">BN8_05830</name>
</gene>
<dbReference type="InterPro" id="IPR048954">
    <property type="entry name" value="PorZ_N"/>
</dbReference>
<dbReference type="Pfam" id="PF21544">
    <property type="entry name" value="PorZ_N_b_propeller"/>
    <property type="match status" value="1"/>
</dbReference>